<proteinExistence type="predicted"/>
<dbReference type="PANTHER" id="PTHR24410">
    <property type="entry name" value="HL07962P-RELATED"/>
    <property type="match status" value="1"/>
</dbReference>
<accession>A0A2Z6R1G1</accession>
<dbReference type="PANTHER" id="PTHR24410:SF23">
    <property type="entry name" value="BTB DOMAIN-CONTAINING PROTEIN-RELATED"/>
    <property type="match status" value="1"/>
</dbReference>
<dbReference type="PROSITE" id="PS51886">
    <property type="entry name" value="TLDC"/>
    <property type="match status" value="1"/>
</dbReference>
<dbReference type="Pfam" id="PF00651">
    <property type="entry name" value="BTB"/>
    <property type="match status" value="1"/>
</dbReference>
<organism evidence="3 5">
    <name type="scientific">Rhizophagus clarus</name>
    <dbReference type="NCBI Taxonomy" id="94130"/>
    <lineage>
        <taxon>Eukaryota</taxon>
        <taxon>Fungi</taxon>
        <taxon>Fungi incertae sedis</taxon>
        <taxon>Mucoromycota</taxon>
        <taxon>Glomeromycotina</taxon>
        <taxon>Glomeromycetes</taxon>
        <taxon>Glomerales</taxon>
        <taxon>Glomeraceae</taxon>
        <taxon>Rhizophagus</taxon>
    </lineage>
</organism>
<dbReference type="EMBL" id="BLAL01000162">
    <property type="protein sequence ID" value="GES87069.1"/>
    <property type="molecule type" value="Genomic_DNA"/>
</dbReference>
<feature type="domain" description="TLDc" evidence="2">
    <location>
        <begin position="293"/>
        <end position="453"/>
    </location>
</feature>
<dbReference type="InterPro" id="IPR006571">
    <property type="entry name" value="TLDc_dom"/>
</dbReference>
<reference evidence="3 5" key="1">
    <citation type="submission" date="2017-11" db="EMBL/GenBank/DDBJ databases">
        <title>The genome of Rhizophagus clarus HR1 reveals common genetic basis of auxotrophy among arbuscular mycorrhizal fungi.</title>
        <authorList>
            <person name="Kobayashi Y."/>
        </authorList>
    </citation>
    <scope>NUCLEOTIDE SEQUENCE [LARGE SCALE GENOMIC DNA]</scope>
    <source>
        <strain evidence="3 5">HR1</strain>
    </source>
</reference>
<name>A0A2Z6R1G1_9GLOM</name>
<dbReference type="SUPFAM" id="SSF54695">
    <property type="entry name" value="POZ domain"/>
    <property type="match status" value="1"/>
</dbReference>
<dbReference type="Pfam" id="PF07534">
    <property type="entry name" value="TLD"/>
    <property type="match status" value="1"/>
</dbReference>
<dbReference type="InterPro" id="IPR011333">
    <property type="entry name" value="SKP1/BTB/POZ_sf"/>
</dbReference>
<dbReference type="OrthoDB" id="298084at2759"/>
<dbReference type="Proteomes" id="UP000247702">
    <property type="component" value="Unassembled WGS sequence"/>
</dbReference>
<dbReference type="Gene3D" id="1.25.40.420">
    <property type="match status" value="1"/>
</dbReference>
<keyword evidence="5" id="KW-1185">Reference proteome</keyword>
<protein>
    <recommendedName>
        <fullName evidence="6">BTB domain-containing protein</fullName>
    </recommendedName>
</protein>
<evidence type="ECO:0000313" key="3">
    <source>
        <dbReference type="EMBL" id="GBB91869.1"/>
    </source>
</evidence>
<dbReference type="InterPro" id="IPR051481">
    <property type="entry name" value="BTB-POZ/Galectin-3-binding"/>
</dbReference>
<comment type="caution">
    <text evidence="3">The sequence shown here is derived from an EMBL/GenBank/DDBJ whole genome shotgun (WGS) entry which is preliminary data.</text>
</comment>
<dbReference type="EMBL" id="BEXD01001035">
    <property type="protein sequence ID" value="GBB91869.1"/>
    <property type="molecule type" value="Genomic_DNA"/>
</dbReference>
<dbReference type="AlphaFoldDB" id="A0A2Z6R1G1"/>
<feature type="domain" description="BTB" evidence="1">
    <location>
        <begin position="24"/>
        <end position="97"/>
    </location>
</feature>
<evidence type="ECO:0000259" key="2">
    <source>
        <dbReference type="PROSITE" id="PS51886"/>
    </source>
</evidence>
<reference evidence="4" key="2">
    <citation type="submission" date="2019-10" db="EMBL/GenBank/DDBJ databases">
        <title>Conservation and host-specific expression of non-tandemly repeated heterogenous ribosome RNA gene in arbuscular mycorrhizal fungi.</title>
        <authorList>
            <person name="Maeda T."/>
            <person name="Kobayashi Y."/>
            <person name="Nakagawa T."/>
            <person name="Ezawa T."/>
            <person name="Yamaguchi K."/>
            <person name="Bino T."/>
            <person name="Nishimoto Y."/>
            <person name="Shigenobu S."/>
            <person name="Kawaguchi M."/>
        </authorList>
    </citation>
    <scope>NUCLEOTIDE SEQUENCE</scope>
    <source>
        <strain evidence="4">HR1</strain>
    </source>
</reference>
<dbReference type="InterPro" id="IPR000210">
    <property type="entry name" value="BTB/POZ_dom"/>
</dbReference>
<evidence type="ECO:0000313" key="4">
    <source>
        <dbReference type="EMBL" id="GES87069.1"/>
    </source>
</evidence>
<dbReference type="InterPro" id="IPR011705">
    <property type="entry name" value="BACK"/>
</dbReference>
<sequence length="453" mass="53373">MSSSKFLKELSNDYEKLLEIELGYDVIIYAGEEPSIKEIHAHSNILCIRSSYFRSAFFNEWAEKKDGKFIFRKPNISPQLFNIILRFLYCGNIELKDLQGPDILKLLIAVDELNIYSLISYIQEFLMEHKIEFLHQNPIDILETVYQHETFTDLWNLCLQIICEDPKILFNSDKFINLKAPLLELLLKRDDLYIDEIEIWEILLKWCFAQHENINNDPTKWDKDEIATIGSSLHRFIPLIRFYDIDPIDFFYKVYHYKDVLPQDLIHNLLEFHIVPNMKPKDNITPSRKLYSTIIKSNHIPLFASWIDKKDSSYYNKKKIPYDFKLLYRSSKDELDNESFHRNCDDKGATIWIAKIQGSSQLIGGYNPLDWNGNCGWKYTTDSFLFNFIDGKNISTAKLGYVNDARHAIYCNSNQGPSTGNLFCPYSNNWNYNYNSREYYPNIGFPTNFRANN</sequence>
<evidence type="ECO:0008006" key="6">
    <source>
        <dbReference type="Google" id="ProtNLM"/>
    </source>
</evidence>
<evidence type="ECO:0000313" key="5">
    <source>
        <dbReference type="Proteomes" id="UP000247702"/>
    </source>
</evidence>
<dbReference type="SMART" id="SM00225">
    <property type="entry name" value="BTB"/>
    <property type="match status" value="1"/>
</dbReference>
<dbReference type="CDD" id="cd18186">
    <property type="entry name" value="BTB_POZ_ZBTB_KLHL-like"/>
    <property type="match status" value="1"/>
</dbReference>
<dbReference type="Proteomes" id="UP000615446">
    <property type="component" value="Unassembled WGS sequence"/>
</dbReference>
<evidence type="ECO:0000259" key="1">
    <source>
        <dbReference type="PROSITE" id="PS50097"/>
    </source>
</evidence>
<dbReference type="PROSITE" id="PS50097">
    <property type="entry name" value="BTB"/>
    <property type="match status" value="1"/>
</dbReference>
<dbReference type="Gene3D" id="3.30.710.10">
    <property type="entry name" value="Potassium Channel Kv1.1, Chain A"/>
    <property type="match status" value="1"/>
</dbReference>
<gene>
    <name evidence="4" type="ORF">RCL2_001409300</name>
    <name evidence="3" type="ORF">RclHR1_01930011</name>
</gene>
<dbReference type="Pfam" id="PF07707">
    <property type="entry name" value="BACK"/>
    <property type="match status" value="1"/>
</dbReference>